<name>A0A382GXJ1_9ZZZZ</name>
<feature type="non-terminal residue" evidence="11">
    <location>
        <position position="167"/>
    </location>
</feature>
<evidence type="ECO:0000256" key="5">
    <source>
        <dbReference type="ARBA" id="ARBA00023004"/>
    </source>
</evidence>
<evidence type="ECO:0000256" key="1">
    <source>
        <dbReference type="ARBA" id="ARBA00004571"/>
    </source>
</evidence>
<evidence type="ECO:0000256" key="3">
    <source>
        <dbReference type="ARBA" id="ARBA00022496"/>
    </source>
</evidence>
<evidence type="ECO:0000256" key="7">
    <source>
        <dbReference type="ARBA" id="ARBA00023077"/>
    </source>
</evidence>
<protein>
    <recommendedName>
        <fullName evidence="10">TonB-dependent receptor plug domain-containing protein</fullName>
    </recommendedName>
</protein>
<keyword evidence="9" id="KW-0998">Cell outer membrane</keyword>
<dbReference type="PANTHER" id="PTHR32552:SF81">
    <property type="entry name" value="TONB-DEPENDENT OUTER MEMBRANE RECEPTOR"/>
    <property type="match status" value="1"/>
</dbReference>
<accession>A0A382GXJ1</accession>
<keyword evidence="3" id="KW-0410">Iron transport</keyword>
<dbReference type="Pfam" id="PF07715">
    <property type="entry name" value="Plug"/>
    <property type="match status" value="1"/>
</dbReference>
<sequence>MTIHSFRNISWHFAFALVLLLFAYPTQSQAAESVIEEVIVTSQRVEESLQDVPIAVTALTAEMLEDQQIQSGSDLQLVTPSLNFRGNDAGGGAFNIRGITNLAVSQTAESGVEIHVNDLPVGSTTMQDGEFLDMERIEVLRGPQGTLYGKNSVGGAINLITGRPKFD</sequence>
<keyword evidence="7" id="KW-0798">TonB box</keyword>
<keyword evidence="8" id="KW-0472">Membrane</keyword>
<evidence type="ECO:0000256" key="6">
    <source>
        <dbReference type="ARBA" id="ARBA00023065"/>
    </source>
</evidence>
<dbReference type="SUPFAM" id="SSF56935">
    <property type="entry name" value="Porins"/>
    <property type="match status" value="1"/>
</dbReference>
<dbReference type="AlphaFoldDB" id="A0A382GXJ1"/>
<dbReference type="Gene3D" id="2.40.170.20">
    <property type="entry name" value="TonB-dependent receptor, beta-barrel domain"/>
    <property type="match status" value="1"/>
</dbReference>
<proteinExistence type="predicted"/>
<evidence type="ECO:0000256" key="9">
    <source>
        <dbReference type="ARBA" id="ARBA00023237"/>
    </source>
</evidence>
<dbReference type="GO" id="GO:0006826">
    <property type="term" value="P:iron ion transport"/>
    <property type="evidence" value="ECO:0007669"/>
    <property type="project" value="UniProtKB-KW"/>
</dbReference>
<keyword evidence="2" id="KW-0813">Transport</keyword>
<evidence type="ECO:0000256" key="8">
    <source>
        <dbReference type="ARBA" id="ARBA00023136"/>
    </source>
</evidence>
<dbReference type="EMBL" id="UINC01058010">
    <property type="protein sequence ID" value="SVB79788.1"/>
    <property type="molecule type" value="Genomic_DNA"/>
</dbReference>
<organism evidence="11">
    <name type="scientific">marine metagenome</name>
    <dbReference type="NCBI Taxonomy" id="408172"/>
    <lineage>
        <taxon>unclassified sequences</taxon>
        <taxon>metagenomes</taxon>
        <taxon>ecological metagenomes</taxon>
    </lineage>
</organism>
<keyword evidence="6" id="KW-0406">Ion transport</keyword>
<evidence type="ECO:0000259" key="10">
    <source>
        <dbReference type="Pfam" id="PF07715"/>
    </source>
</evidence>
<evidence type="ECO:0000313" key="11">
    <source>
        <dbReference type="EMBL" id="SVB79788.1"/>
    </source>
</evidence>
<dbReference type="InterPro" id="IPR036942">
    <property type="entry name" value="Beta-barrel_TonB_sf"/>
</dbReference>
<keyword evidence="4" id="KW-0812">Transmembrane</keyword>
<dbReference type="InterPro" id="IPR039426">
    <property type="entry name" value="TonB-dep_rcpt-like"/>
</dbReference>
<reference evidence="11" key="1">
    <citation type="submission" date="2018-05" db="EMBL/GenBank/DDBJ databases">
        <authorList>
            <person name="Lanie J.A."/>
            <person name="Ng W.-L."/>
            <person name="Kazmierczak K.M."/>
            <person name="Andrzejewski T.M."/>
            <person name="Davidsen T.M."/>
            <person name="Wayne K.J."/>
            <person name="Tettelin H."/>
            <person name="Glass J.I."/>
            <person name="Rusch D."/>
            <person name="Podicherti R."/>
            <person name="Tsui H.-C.T."/>
            <person name="Winkler M.E."/>
        </authorList>
    </citation>
    <scope>NUCLEOTIDE SEQUENCE</scope>
</reference>
<dbReference type="InterPro" id="IPR012910">
    <property type="entry name" value="Plug_dom"/>
</dbReference>
<evidence type="ECO:0000256" key="4">
    <source>
        <dbReference type="ARBA" id="ARBA00022692"/>
    </source>
</evidence>
<feature type="domain" description="TonB-dependent receptor plug" evidence="10">
    <location>
        <begin position="49"/>
        <end position="156"/>
    </location>
</feature>
<dbReference type="PANTHER" id="PTHR32552">
    <property type="entry name" value="FERRICHROME IRON RECEPTOR-RELATED"/>
    <property type="match status" value="1"/>
</dbReference>
<dbReference type="PROSITE" id="PS52016">
    <property type="entry name" value="TONB_DEPENDENT_REC_3"/>
    <property type="match status" value="1"/>
</dbReference>
<dbReference type="GO" id="GO:0009279">
    <property type="term" value="C:cell outer membrane"/>
    <property type="evidence" value="ECO:0007669"/>
    <property type="project" value="UniProtKB-SubCell"/>
</dbReference>
<gene>
    <name evidence="11" type="ORF">METZ01_LOCUS232642</name>
</gene>
<feature type="non-terminal residue" evidence="11">
    <location>
        <position position="1"/>
    </location>
</feature>
<evidence type="ECO:0000256" key="2">
    <source>
        <dbReference type="ARBA" id="ARBA00022448"/>
    </source>
</evidence>
<keyword evidence="5" id="KW-0408">Iron</keyword>
<comment type="subcellular location">
    <subcellularLocation>
        <location evidence="1">Cell outer membrane</location>
        <topology evidence="1">Multi-pass membrane protein</topology>
    </subcellularLocation>
</comment>